<comment type="caution">
    <text evidence="1">The sequence shown here is derived from an EMBL/GenBank/DDBJ whole genome shotgun (WGS) entry which is preliminary data.</text>
</comment>
<accession>A0ABX2RF71</accession>
<sequence>MATSGKLFPEALGTCYGNKHFIVVSLGIFDLTELAASLNGIIFEAGRAVFALSLAGYIPKFLSLVSKRSHTLYVTIIINGIVDNELYKFR</sequence>
<organism evidence="1 2">
    <name type="scientific">Carboxydothermus ferrireducens DSM 11255</name>
    <dbReference type="NCBI Taxonomy" id="1119529"/>
    <lineage>
        <taxon>Bacteria</taxon>
        <taxon>Bacillati</taxon>
        <taxon>Bacillota</taxon>
        <taxon>Clostridia</taxon>
        <taxon>Thermoanaerobacterales</taxon>
        <taxon>Thermoanaerobacteraceae</taxon>
        <taxon>Carboxydothermus</taxon>
    </lineage>
</organism>
<dbReference type="EMBL" id="JACCBS010000003">
    <property type="protein sequence ID" value="NYE58495.1"/>
    <property type="molecule type" value="Genomic_DNA"/>
</dbReference>
<protein>
    <submittedName>
        <fullName evidence="1">Ethanolamine permease</fullName>
    </submittedName>
</protein>
<reference evidence="1 2" key="1">
    <citation type="submission" date="2020-07" db="EMBL/GenBank/DDBJ databases">
        <title>Genomic Encyclopedia of Type Strains, Phase III (KMG-III): the genomes of soil and plant-associated and newly described type strains.</title>
        <authorList>
            <person name="Whitman W."/>
        </authorList>
    </citation>
    <scope>NUCLEOTIDE SEQUENCE [LARGE SCALE GENOMIC DNA]</scope>
    <source>
        <strain evidence="1 2">DSM 11255</strain>
    </source>
</reference>
<proteinExistence type="predicted"/>
<gene>
    <name evidence="1" type="ORF">HDG70_002246</name>
</gene>
<evidence type="ECO:0000313" key="2">
    <source>
        <dbReference type="Proteomes" id="UP000604066"/>
    </source>
</evidence>
<name>A0ABX2RF71_9THEO</name>
<evidence type="ECO:0000313" key="1">
    <source>
        <dbReference type="EMBL" id="NYE58495.1"/>
    </source>
</evidence>
<dbReference type="Proteomes" id="UP000604066">
    <property type="component" value="Unassembled WGS sequence"/>
</dbReference>
<dbReference type="RefSeq" id="WP_028052227.1">
    <property type="nucleotide sequence ID" value="NZ_ATYG01000016.1"/>
</dbReference>
<keyword evidence="2" id="KW-1185">Reference proteome</keyword>